<dbReference type="Proteomes" id="UP000814010">
    <property type="component" value="Unassembled WGS sequence"/>
</dbReference>
<evidence type="ECO:0000313" key="1">
    <source>
        <dbReference type="EMBL" id="MCF5631818.1"/>
    </source>
</evidence>
<feature type="non-terminal residue" evidence="1">
    <location>
        <position position="1"/>
    </location>
</feature>
<accession>A0A9Q4A824</accession>
<comment type="caution">
    <text evidence="1">The sequence shown here is derived from an EMBL/GenBank/DDBJ whole genome shotgun (WGS) entry which is preliminary data.</text>
</comment>
<dbReference type="AlphaFoldDB" id="A0A9Q4A824"/>
<gene>
    <name evidence="1" type="ORF">GIV53_21490</name>
</gene>
<proteinExistence type="predicted"/>
<sequence length="66" mass="7288">LRDDFLATTKDKGEFTALCFFDTTELCVNEIVGNFGVTGENHLIVKSVEPVVAGEKKLLKMVLEVD</sequence>
<name>A0A9Q4A824_PSESX</name>
<evidence type="ECO:0000313" key="2">
    <source>
        <dbReference type="Proteomes" id="UP000814010"/>
    </source>
</evidence>
<protein>
    <submittedName>
        <fullName evidence="1">Uncharacterized protein</fullName>
    </submittedName>
</protein>
<organism evidence="1 2">
    <name type="scientific">Pseudomonas syringae</name>
    <dbReference type="NCBI Taxonomy" id="317"/>
    <lineage>
        <taxon>Bacteria</taxon>
        <taxon>Pseudomonadati</taxon>
        <taxon>Pseudomonadota</taxon>
        <taxon>Gammaproteobacteria</taxon>
        <taxon>Pseudomonadales</taxon>
        <taxon>Pseudomonadaceae</taxon>
        <taxon>Pseudomonas</taxon>
    </lineage>
</organism>
<reference evidence="1" key="1">
    <citation type="submission" date="2019-11" db="EMBL/GenBank/DDBJ databases">
        <title>Epiphytic Pseudomonas syringae from cherry orchards.</title>
        <authorList>
            <person name="Hulin M.T."/>
        </authorList>
    </citation>
    <scope>NUCLEOTIDE SEQUENCE</scope>
    <source>
        <strain evidence="1">PA-2-5E</strain>
    </source>
</reference>
<dbReference type="EMBL" id="WKAE01000318">
    <property type="protein sequence ID" value="MCF5631818.1"/>
    <property type="molecule type" value="Genomic_DNA"/>
</dbReference>